<evidence type="ECO:0000313" key="3">
    <source>
        <dbReference type="Proteomes" id="UP000294508"/>
    </source>
</evidence>
<evidence type="ECO:0000256" key="1">
    <source>
        <dbReference type="SAM" id="SignalP"/>
    </source>
</evidence>
<accession>A0A4R2HQ47</accession>
<name>A0A4R2HQ47_9ACTN</name>
<dbReference type="PROSITE" id="PS51257">
    <property type="entry name" value="PROKAR_LIPOPROTEIN"/>
    <property type="match status" value="1"/>
</dbReference>
<dbReference type="EMBL" id="SLWN01000003">
    <property type="protein sequence ID" value="TCO33089.1"/>
    <property type="molecule type" value="Genomic_DNA"/>
</dbReference>
<proteinExistence type="predicted"/>
<sequence>MMRYARTAAMLLCVSLIGLTGCEDDLGAAGPTPQAKTTGAPIGNGASASTAVGGFRVTVPASSVSGPGTLTATENSALPTAAAGLKRIGSGVHVDLGGAGLKGLATVSFAVPPQWDKNLIPIIAWQDGRGGWRWLPTSWKPGQTTATAQTDHFSDGFLGGLDVGAQAREAVKQLGTWFTGRSGVAQPTCAGQDAARAKLKISSGSGDSVKWCLGTEAGKTVLKIANNRITYTEISYPKTWKVIAGQRFGVSLDALAEFAATTAATALGGPGRETILVQGGKTVEFSLPADSDAKVIAQISFYSWALQALGLALDIETKIAKLAGIELKNNGLDRLIRIVTNPGKLDEWGKAGQDCLKSYTEQFTSDLTKPVELGDTALKIFNFAGTCAIAMGAVSASESGPLIFPASVLLEAVSAVVSTIVSAVQLLVSITREIWDSIASFGGGGNPVYIIRFTPRSTPTIVVKIDPLNDAGAAKPEYAVEAVDSLLECSPYVYPSPSAVSGNIYACGSTASNTDVCWIEPGADHAFCDVAPWDKTLRRFTLNEWPVAQVKPLRDPRPWGLVLADGTRCLRRIGGSWSGRPDGWVGSYSCDAKPFVVLADPENEYKDIDKSRPTWIVRVGELSDNTKTLPAPRPMAVKTAYYASRG</sequence>
<keyword evidence="1" id="KW-0732">Signal</keyword>
<feature type="chain" id="PRO_5038961002" evidence="1">
    <location>
        <begin position="21"/>
        <end position="646"/>
    </location>
</feature>
<keyword evidence="3" id="KW-1185">Reference proteome</keyword>
<comment type="caution">
    <text evidence="2">The sequence shown here is derived from an EMBL/GenBank/DDBJ whole genome shotgun (WGS) entry which is preliminary data.</text>
</comment>
<dbReference type="AlphaFoldDB" id="A0A4R2HQ47"/>
<feature type="signal peptide" evidence="1">
    <location>
        <begin position="1"/>
        <end position="20"/>
    </location>
</feature>
<organism evidence="2 3">
    <name type="scientific">Kribbella steppae</name>
    <dbReference type="NCBI Taxonomy" id="2512223"/>
    <lineage>
        <taxon>Bacteria</taxon>
        <taxon>Bacillati</taxon>
        <taxon>Actinomycetota</taxon>
        <taxon>Actinomycetes</taxon>
        <taxon>Propionibacteriales</taxon>
        <taxon>Kribbellaceae</taxon>
        <taxon>Kribbella</taxon>
    </lineage>
</organism>
<reference evidence="2 3" key="1">
    <citation type="journal article" date="2015" name="Stand. Genomic Sci.">
        <title>Genomic Encyclopedia of Bacterial and Archaeal Type Strains, Phase III: the genomes of soil and plant-associated and newly described type strains.</title>
        <authorList>
            <person name="Whitman W.B."/>
            <person name="Woyke T."/>
            <person name="Klenk H.P."/>
            <person name="Zhou Y."/>
            <person name="Lilburn T.G."/>
            <person name="Beck B.J."/>
            <person name="De Vos P."/>
            <person name="Vandamme P."/>
            <person name="Eisen J.A."/>
            <person name="Garrity G."/>
            <person name="Hugenholtz P."/>
            <person name="Kyrpides N.C."/>
        </authorList>
    </citation>
    <scope>NUCLEOTIDE SEQUENCE [LARGE SCALE GENOMIC DNA]</scope>
    <source>
        <strain evidence="2 3">VKM Ac-2572</strain>
    </source>
</reference>
<protein>
    <submittedName>
        <fullName evidence="2">Uncharacterized protein</fullName>
    </submittedName>
</protein>
<evidence type="ECO:0000313" key="2">
    <source>
        <dbReference type="EMBL" id="TCO33089.1"/>
    </source>
</evidence>
<gene>
    <name evidence="2" type="ORF">EV652_10388</name>
</gene>
<dbReference type="Proteomes" id="UP000294508">
    <property type="component" value="Unassembled WGS sequence"/>
</dbReference>